<dbReference type="AlphaFoldDB" id="A0A1A5Y987"/>
<evidence type="ECO:0000256" key="1">
    <source>
        <dbReference type="ARBA" id="ARBA00004496"/>
    </source>
</evidence>
<name>A0A1A5Y987_9BACL</name>
<evidence type="ECO:0000259" key="10">
    <source>
        <dbReference type="PROSITE" id="PS50110"/>
    </source>
</evidence>
<comment type="subcellular location">
    <subcellularLocation>
        <location evidence="1">Cytoplasm</location>
    </subcellularLocation>
</comment>
<evidence type="ECO:0000313" key="11">
    <source>
        <dbReference type="EMBL" id="OBR62184.1"/>
    </source>
</evidence>
<accession>A0A1A5Y987</accession>
<evidence type="ECO:0000256" key="3">
    <source>
        <dbReference type="ARBA" id="ARBA00022553"/>
    </source>
</evidence>
<dbReference type="Proteomes" id="UP000092024">
    <property type="component" value="Unassembled WGS sequence"/>
</dbReference>
<dbReference type="SUPFAM" id="SSF52172">
    <property type="entry name" value="CheY-like"/>
    <property type="match status" value="1"/>
</dbReference>
<dbReference type="InterPro" id="IPR018060">
    <property type="entry name" value="HTH_AraC"/>
</dbReference>
<evidence type="ECO:0000256" key="2">
    <source>
        <dbReference type="ARBA" id="ARBA00022490"/>
    </source>
</evidence>
<evidence type="ECO:0000256" key="6">
    <source>
        <dbReference type="ARBA" id="ARBA00023125"/>
    </source>
</evidence>
<dbReference type="GO" id="GO:0043565">
    <property type="term" value="F:sequence-specific DNA binding"/>
    <property type="evidence" value="ECO:0007669"/>
    <property type="project" value="InterPro"/>
</dbReference>
<dbReference type="SMART" id="SM00448">
    <property type="entry name" value="REC"/>
    <property type="match status" value="1"/>
</dbReference>
<dbReference type="EMBL" id="LYPA01000080">
    <property type="protein sequence ID" value="OBR62184.1"/>
    <property type="molecule type" value="Genomic_DNA"/>
</dbReference>
<keyword evidence="6" id="KW-0238">DNA-binding</keyword>
<dbReference type="Gene3D" id="1.10.10.60">
    <property type="entry name" value="Homeodomain-like"/>
    <property type="match status" value="2"/>
</dbReference>
<feature type="modified residue" description="4-aspartylphosphate" evidence="8">
    <location>
        <position position="56"/>
    </location>
</feature>
<keyword evidence="5" id="KW-0805">Transcription regulation</keyword>
<keyword evidence="12" id="KW-1185">Reference proteome</keyword>
<dbReference type="InterPro" id="IPR009057">
    <property type="entry name" value="Homeodomain-like_sf"/>
</dbReference>
<dbReference type="InterPro" id="IPR011006">
    <property type="entry name" value="CheY-like_superfamily"/>
</dbReference>
<keyword evidence="2" id="KW-0963">Cytoplasm</keyword>
<evidence type="ECO:0000256" key="4">
    <source>
        <dbReference type="ARBA" id="ARBA00023012"/>
    </source>
</evidence>
<keyword evidence="7" id="KW-0804">Transcription</keyword>
<dbReference type="PRINTS" id="PR00032">
    <property type="entry name" value="HTHARAC"/>
</dbReference>
<protein>
    <recommendedName>
        <fullName evidence="13">DNA-binding response regulator</fullName>
    </recommendedName>
</protein>
<dbReference type="GO" id="GO:0003700">
    <property type="term" value="F:DNA-binding transcription factor activity"/>
    <property type="evidence" value="ECO:0007669"/>
    <property type="project" value="InterPro"/>
</dbReference>
<evidence type="ECO:0000256" key="5">
    <source>
        <dbReference type="ARBA" id="ARBA00023015"/>
    </source>
</evidence>
<feature type="domain" description="HTH araC/xylS-type" evidence="9">
    <location>
        <begin position="403"/>
        <end position="501"/>
    </location>
</feature>
<dbReference type="GO" id="GO:0005737">
    <property type="term" value="C:cytoplasm"/>
    <property type="evidence" value="ECO:0007669"/>
    <property type="project" value="UniProtKB-SubCell"/>
</dbReference>
<evidence type="ECO:0000256" key="7">
    <source>
        <dbReference type="ARBA" id="ARBA00023163"/>
    </source>
</evidence>
<dbReference type="PANTHER" id="PTHR42713:SF3">
    <property type="entry name" value="TRANSCRIPTIONAL REGULATORY PROTEIN HPTR"/>
    <property type="match status" value="1"/>
</dbReference>
<dbReference type="Pfam" id="PF12833">
    <property type="entry name" value="HTH_18"/>
    <property type="match status" value="1"/>
</dbReference>
<proteinExistence type="predicted"/>
<organism evidence="11 12">
    <name type="scientific">Paenibacillus oryzae</name>
    <dbReference type="NCBI Taxonomy" id="1844972"/>
    <lineage>
        <taxon>Bacteria</taxon>
        <taxon>Bacillati</taxon>
        <taxon>Bacillota</taxon>
        <taxon>Bacilli</taxon>
        <taxon>Bacillales</taxon>
        <taxon>Paenibacillaceae</taxon>
        <taxon>Paenibacillus</taxon>
    </lineage>
</organism>
<evidence type="ECO:0000256" key="8">
    <source>
        <dbReference type="PROSITE-ProRule" id="PRU00169"/>
    </source>
</evidence>
<dbReference type="PROSITE" id="PS01124">
    <property type="entry name" value="HTH_ARAC_FAMILY_2"/>
    <property type="match status" value="1"/>
</dbReference>
<dbReference type="CDD" id="cd17536">
    <property type="entry name" value="REC_YesN-like"/>
    <property type="match status" value="1"/>
</dbReference>
<feature type="domain" description="Response regulatory" evidence="10">
    <location>
        <begin position="3"/>
        <end position="121"/>
    </location>
</feature>
<dbReference type="SUPFAM" id="SSF46689">
    <property type="entry name" value="Homeodomain-like"/>
    <property type="match status" value="2"/>
</dbReference>
<keyword evidence="4" id="KW-0902">Two-component regulatory system</keyword>
<evidence type="ECO:0000259" key="9">
    <source>
        <dbReference type="PROSITE" id="PS01124"/>
    </source>
</evidence>
<dbReference type="GO" id="GO:0000160">
    <property type="term" value="P:phosphorelay signal transduction system"/>
    <property type="evidence" value="ECO:0007669"/>
    <property type="project" value="UniProtKB-KW"/>
</dbReference>
<comment type="caution">
    <text evidence="11">The sequence shown here is derived from an EMBL/GenBank/DDBJ whole genome shotgun (WGS) entry which is preliminary data.</text>
</comment>
<dbReference type="InterPro" id="IPR020449">
    <property type="entry name" value="Tscrpt_reg_AraC-type_HTH"/>
</dbReference>
<keyword evidence="3 8" id="KW-0597">Phosphoprotein</keyword>
<dbReference type="InterPro" id="IPR051552">
    <property type="entry name" value="HptR"/>
</dbReference>
<dbReference type="PANTHER" id="PTHR42713">
    <property type="entry name" value="HISTIDINE KINASE-RELATED"/>
    <property type="match status" value="1"/>
</dbReference>
<evidence type="ECO:0008006" key="13">
    <source>
        <dbReference type="Google" id="ProtNLM"/>
    </source>
</evidence>
<dbReference type="InterPro" id="IPR001789">
    <property type="entry name" value="Sig_transdc_resp-reg_receiver"/>
</dbReference>
<dbReference type="Pfam" id="PF00072">
    <property type="entry name" value="Response_reg"/>
    <property type="match status" value="1"/>
</dbReference>
<dbReference type="OrthoDB" id="1973584at2"/>
<reference evidence="11 12" key="1">
    <citation type="submission" date="2016-05" db="EMBL/GenBank/DDBJ databases">
        <title>Paenibacillus oryzae. sp. nov., isolated from the rice root.</title>
        <authorList>
            <person name="Zhang J."/>
            <person name="Zhang X."/>
        </authorList>
    </citation>
    <scope>NUCLEOTIDE SEQUENCE [LARGE SCALE GENOMIC DNA]</scope>
    <source>
        <strain evidence="11 12">1DrF-4</strain>
    </source>
</reference>
<dbReference type="PROSITE" id="PS00041">
    <property type="entry name" value="HTH_ARAC_FAMILY_1"/>
    <property type="match status" value="1"/>
</dbReference>
<dbReference type="STRING" id="1844972.A7K91_00705"/>
<gene>
    <name evidence="11" type="ORF">A7K91_00705</name>
</gene>
<dbReference type="PROSITE" id="PS50110">
    <property type="entry name" value="RESPONSE_REGULATORY"/>
    <property type="match status" value="1"/>
</dbReference>
<dbReference type="InterPro" id="IPR018062">
    <property type="entry name" value="HTH_AraC-typ_CS"/>
</dbReference>
<sequence length="502" mass="56774">MYKLLIVDDEKMVREGLQDIIAYLNIDGIGPLLCAGDGAEALKVMEAEEPPILLTDLNMPVMGGLDLIRELRDRHLVVKIIVISGYDDFHLVKESFKLGVRDYLLKPVHSGDLAEVLNKTVQELRQEKQQDMAGQLQKKLALLEKASRSLNPLLQSAPHDNEAIRSALNELGYSFPHSATVAAILSVSNPASHEPSGIGSLERKLLATEWEQSSLLLYPFYNRHNDLVMWINFNDQICNVDNIRELLESFLADSSGAAAAVSVCTMEGEISQVYQSALSVLQYKLIAPRQRVILHEDTLNKEDISIKAEHLKTLVEMIDMGRREQVLPLIQTYFGEETLKKSSMESIRHNYDMIMQTIGWIPGQKRDFASFDQSETLRLYLKSCMLQMIEARGSLIRSNDVVDIAKKYVQEQLLSGVNMAFIANYCNMSYNYFSKVFKESTGVSFQDYVTMKRMEYARSALTGINVKIHDVAETLGYSNPKNFTRVFKSYFGVSPKEFQNQA</sequence>
<dbReference type="Gene3D" id="3.40.50.2300">
    <property type="match status" value="1"/>
</dbReference>
<dbReference type="SMART" id="SM00342">
    <property type="entry name" value="HTH_ARAC"/>
    <property type="match status" value="1"/>
</dbReference>
<dbReference type="RefSeq" id="WP_068687044.1">
    <property type="nucleotide sequence ID" value="NZ_LYPA01000080.1"/>
</dbReference>
<evidence type="ECO:0000313" key="12">
    <source>
        <dbReference type="Proteomes" id="UP000092024"/>
    </source>
</evidence>